<accession>A0A2U4FQK5</accession>
<dbReference type="PANTHER" id="PTHR12697:SF38">
    <property type="entry name" value="PBS LYASE HEAT DOMAIN PROTEIN REPEAT-CONTAINING PROTEIN"/>
    <property type="match status" value="1"/>
</dbReference>
<reference evidence="3 4" key="1">
    <citation type="submission" date="2012-07" db="EMBL/GenBank/DDBJ databases">
        <title>Genome sequence of Brachyspira sp. 30446, isolated from a pig with mucohaemorrhagic colitis.</title>
        <authorList>
            <person name="Rubin J.E."/>
            <person name="Fernando C."/>
            <person name="Harding J.C.S."/>
            <person name="Hill J.E."/>
        </authorList>
    </citation>
    <scope>NUCLEOTIDE SEQUENCE [LARGE SCALE GENOMIC DNA]</scope>
    <source>
        <strain evidence="3 4">30446</strain>
    </source>
</reference>
<comment type="caution">
    <text evidence="3">The sequence shown here is derived from an EMBL/GenBank/DDBJ whole genome shotgun (WGS) entry which is preliminary data.</text>
</comment>
<dbReference type="Pfam" id="PF13646">
    <property type="entry name" value="HEAT_2"/>
    <property type="match status" value="1"/>
</dbReference>
<dbReference type="Proteomes" id="UP000011663">
    <property type="component" value="Unassembled WGS sequence"/>
</dbReference>
<dbReference type="RefSeq" id="WP_008723024.1">
    <property type="nucleotide sequence ID" value="NZ_JH994110.1"/>
</dbReference>
<feature type="chain" id="PRO_5015539338" evidence="2">
    <location>
        <begin position="22"/>
        <end position="245"/>
    </location>
</feature>
<feature type="region of interest" description="Disordered" evidence="1">
    <location>
        <begin position="223"/>
        <end position="245"/>
    </location>
</feature>
<gene>
    <name evidence="3" type="ORF">A966_05021</name>
</gene>
<dbReference type="GeneID" id="66487449"/>
<keyword evidence="3" id="KW-0456">Lyase</keyword>
<dbReference type="OrthoDB" id="307296at2"/>
<evidence type="ECO:0000313" key="3">
    <source>
        <dbReference type="EMBL" id="EKV57483.1"/>
    </source>
</evidence>
<name>A0A2U4FQK5_9SPIR</name>
<keyword evidence="2" id="KW-0732">Signal</keyword>
<dbReference type="STRING" id="1289135.A966_05021"/>
<protein>
    <submittedName>
        <fullName evidence="3">PBS lyase HEAT domain-containing protein repeat-containing protein</fullName>
    </submittedName>
</protein>
<evidence type="ECO:0000256" key="1">
    <source>
        <dbReference type="SAM" id="MobiDB-lite"/>
    </source>
</evidence>
<dbReference type="GO" id="GO:0016829">
    <property type="term" value="F:lyase activity"/>
    <property type="evidence" value="ECO:0007669"/>
    <property type="project" value="UniProtKB-KW"/>
</dbReference>
<proteinExistence type="predicted"/>
<evidence type="ECO:0000256" key="2">
    <source>
        <dbReference type="SAM" id="SignalP"/>
    </source>
</evidence>
<organism evidence="3 4">
    <name type="scientific">Brachyspira hampsonii 30446</name>
    <dbReference type="NCBI Taxonomy" id="1289135"/>
    <lineage>
        <taxon>Bacteria</taxon>
        <taxon>Pseudomonadati</taxon>
        <taxon>Spirochaetota</taxon>
        <taxon>Spirochaetia</taxon>
        <taxon>Brachyspirales</taxon>
        <taxon>Brachyspiraceae</taxon>
        <taxon>Brachyspira</taxon>
    </lineage>
</organism>
<dbReference type="Gene3D" id="1.25.10.10">
    <property type="entry name" value="Leucine-rich Repeat Variant"/>
    <property type="match status" value="2"/>
</dbReference>
<sequence>MLKKIFIVTLMFAFSLSSVFAQDTTTTTTTTTTDTETTGNKPREQLAQNFVDALAAQDEKLLISAIEGGSPQVKAMCFKALSEKGASSETLLEAINRYVSYGLNAPSSQNSDSMVRYQALQAAKAAKSETSVEYISQMLYSEQETSNIIAAAQALGEIGSPKGVAALLFQLRLAKTQAIVYEVAVALGKIGDQAALSDLIDLAQNDQYFVVVRQAAVDAIKNIKPSSDSGNNNTTTTTTTETEAQ</sequence>
<dbReference type="InterPro" id="IPR011989">
    <property type="entry name" value="ARM-like"/>
</dbReference>
<dbReference type="InterPro" id="IPR016024">
    <property type="entry name" value="ARM-type_fold"/>
</dbReference>
<dbReference type="SUPFAM" id="SSF48371">
    <property type="entry name" value="ARM repeat"/>
    <property type="match status" value="1"/>
</dbReference>
<feature type="compositionally biased region" description="Low complexity" evidence="1">
    <location>
        <begin position="231"/>
        <end position="245"/>
    </location>
</feature>
<dbReference type="EMBL" id="ALNZ01000021">
    <property type="protein sequence ID" value="EKV57483.1"/>
    <property type="molecule type" value="Genomic_DNA"/>
</dbReference>
<dbReference type="GO" id="GO:0016491">
    <property type="term" value="F:oxidoreductase activity"/>
    <property type="evidence" value="ECO:0007669"/>
    <property type="project" value="TreeGrafter"/>
</dbReference>
<dbReference type="AlphaFoldDB" id="A0A2U4FQK5"/>
<feature type="signal peptide" evidence="2">
    <location>
        <begin position="1"/>
        <end position="21"/>
    </location>
</feature>
<evidence type="ECO:0000313" key="4">
    <source>
        <dbReference type="Proteomes" id="UP000011663"/>
    </source>
</evidence>
<dbReference type="PANTHER" id="PTHR12697">
    <property type="entry name" value="PBS LYASE HEAT-LIKE PROTEIN"/>
    <property type="match status" value="1"/>
</dbReference>